<evidence type="ECO:0000313" key="7">
    <source>
        <dbReference type="EMBL" id="CAI8963978.1"/>
    </source>
</evidence>
<sequence length="148" mass="16635">MKQKTAIPRATAVALPATLANPHYRQLGGEPAVRRLVERFYQLMDELPEARAIRAMHPEDLGPSKEKLFQFLSGWLGGPPLYAERYGPPRLRQKHLPFPIDAAARDAWMACMNRALEEQVSDAELRARLAASLFKTADFLRNLPEGVS</sequence>
<name>A0ABM9I8R9_9GAMM</name>
<dbReference type="Gene3D" id="1.10.490.10">
    <property type="entry name" value="Globins"/>
    <property type="match status" value="1"/>
</dbReference>
<dbReference type="SUPFAM" id="SSF46458">
    <property type="entry name" value="Globin-like"/>
    <property type="match status" value="1"/>
</dbReference>
<proteinExistence type="inferred from homology"/>
<keyword evidence="2" id="KW-0813">Transport</keyword>
<comment type="cofactor">
    <cofactor evidence="1">
        <name>heme</name>
        <dbReference type="ChEBI" id="CHEBI:30413"/>
    </cofactor>
</comment>
<keyword evidence="3" id="KW-0349">Heme</keyword>
<dbReference type="CDD" id="cd14773">
    <property type="entry name" value="TrHb2_PhHbO-like_O"/>
    <property type="match status" value="1"/>
</dbReference>
<organism evidence="7 8">
    <name type="scientific">Methylocaldum szegediense</name>
    <dbReference type="NCBI Taxonomy" id="73780"/>
    <lineage>
        <taxon>Bacteria</taxon>
        <taxon>Pseudomonadati</taxon>
        <taxon>Pseudomonadota</taxon>
        <taxon>Gammaproteobacteria</taxon>
        <taxon>Methylococcales</taxon>
        <taxon>Methylococcaceae</taxon>
        <taxon>Methylocaldum</taxon>
    </lineage>
</organism>
<dbReference type="PANTHER" id="PTHR47366:SF1">
    <property type="entry name" value="TWO-ON-TWO HEMOGLOBIN-3"/>
    <property type="match status" value="1"/>
</dbReference>
<dbReference type="EMBL" id="OX458333">
    <property type="protein sequence ID" value="CAI8963978.1"/>
    <property type="molecule type" value="Genomic_DNA"/>
</dbReference>
<accession>A0ABM9I8R9</accession>
<dbReference type="InterPro" id="IPR012292">
    <property type="entry name" value="Globin/Proto"/>
</dbReference>
<comment type="similarity">
    <text evidence="6">Belongs to the truncated hemoglobin family. Group II subfamily.</text>
</comment>
<gene>
    <name evidence="7" type="ORF">MSZNOR_4723</name>
</gene>
<evidence type="ECO:0000256" key="5">
    <source>
        <dbReference type="ARBA" id="ARBA00023004"/>
    </source>
</evidence>
<reference evidence="7 8" key="1">
    <citation type="submission" date="2023-03" db="EMBL/GenBank/DDBJ databases">
        <authorList>
            <person name="Pearce D."/>
        </authorList>
    </citation>
    <scope>NUCLEOTIDE SEQUENCE [LARGE SCALE GENOMIC DNA]</scope>
    <source>
        <strain evidence="7">Msz</strain>
    </source>
</reference>
<dbReference type="Proteomes" id="UP001162030">
    <property type="component" value="Chromosome"/>
</dbReference>
<evidence type="ECO:0000256" key="1">
    <source>
        <dbReference type="ARBA" id="ARBA00001971"/>
    </source>
</evidence>
<dbReference type="InterPro" id="IPR009050">
    <property type="entry name" value="Globin-like_sf"/>
</dbReference>
<dbReference type="PROSITE" id="PS01213">
    <property type="entry name" value="GLOBIN_FAM_2"/>
    <property type="match status" value="1"/>
</dbReference>
<evidence type="ECO:0000256" key="4">
    <source>
        <dbReference type="ARBA" id="ARBA00022723"/>
    </source>
</evidence>
<dbReference type="InterPro" id="IPR044203">
    <property type="entry name" value="GlbO/GLB3-like"/>
</dbReference>
<evidence type="ECO:0000256" key="6">
    <source>
        <dbReference type="ARBA" id="ARBA00034496"/>
    </source>
</evidence>
<evidence type="ECO:0000256" key="2">
    <source>
        <dbReference type="ARBA" id="ARBA00022448"/>
    </source>
</evidence>
<keyword evidence="4" id="KW-0479">Metal-binding</keyword>
<dbReference type="InterPro" id="IPR019795">
    <property type="entry name" value="Globin_bac-like_CS"/>
</dbReference>
<protein>
    <submittedName>
        <fullName evidence="7">Hemoglobin</fullName>
    </submittedName>
</protein>
<evidence type="ECO:0000313" key="8">
    <source>
        <dbReference type="Proteomes" id="UP001162030"/>
    </source>
</evidence>
<dbReference type="InterPro" id="IPR001486">
    <property type="entry name" value="Hemoglobin_trunc"/>
</dbReference>
<keyword evidence="5" id="KW-0408">Iron</keyword>
<evidence type="ECO:0000256" key="3">
    <source>
        <dbReference type="ARBA" id="ARBA00022617"/>
    </source>
</evidence>
<keyword evidence="8" id="KW-1185">Reference proteome</keyword>
<dbReference type="PANTHER" id="PTHR47366">
    <property type="entry name" value="TWO-ON-TWO HEMOGLOBIN-3"/>
    <property type="match status" value="1"/>
</dbReference>
<dbReference type="RefSeq" id="WP_235726559.1">
    <property type="nucleotide sequence ID" value="NZ_OX458333.1"/>
</dbReference>
<dbReference type="Pfam" id="PF01152">
    <property type="entry name" value="Bac_globin"/>
    <property type="match status" value="1"/>
</dbReference>